<evidence type="ECO:0000313" key="6">
    <source>
        <dbReference type="EMBL" id="CAE0540783.1"/>
    </source>
</evidence>
<dbReference type="InterPro" id="IPR036753">
    <property type="entry name" value="ARPC3_sf"/>
</dbReference>
<comment type="subcellular location">
    <subcellularLocation>
        <location evidence="1">Cytoplasm</location>
        <location evidence="1">Cytoskeleton</location>
    </subcellularLocation>
</comment>
<dbReference type="Gene3D" id="1.10.1760.10">
    <property type="entry name" value="Actin-related protein 2/3 complex subunit 3"/>
    <property type="match status" value="1"/>
</dbReference>
<accession>A0A7S3S121</accession>
<evidence type="ECO:0008006" key="7">
    <source>
        <dbReference type="Google" id="ProtNLM"/>
    </source>
</evidence>
<evidence type="ECO:0000256" key="1">
    <source>
        <dbReference type="ARBA" id="ARBA00004245"/>
    </source>
</evidence>
<dbReference type="PANTHER" id="PTHR12391">
    <property type="entry name" value="ARP2/3 COMPLEX 21 KD SUBUNIT"/>
    <property type="match status" value="1"/>
</dbReference>
<reference evidence="6" key="1">
    <citation type="submission" date="2021-01" db="EMBL/GenBank/DDBJ databases">
        <authorList>
            <person name="Corre E."/>
            <person name="Pelletier E."/>
            <person name="Niang G."/>
            <person name="Scheremetjew M."/>
            <person name="Finn R."/>
            <person name="Kale V."/>
            <person name="Holt S."/>
            <person name="Cochrane G."/>
            <person name="Meng A."/>
            <person name="Brown T."/>
            <person name="Cohen L."/>
        </authorList>
    </citation>
    <scope>NUCLEOTIDE SEQUENCE</scope>
    <source>
        <strain evidence="6">SPMC142</strain>
    </source>
</reference>
<keyword evidence="5" id="KW-0206">Cytoskeleton</keyword>
<gene>
    <name evidence="6" type="ORF">SACU0126_LOCUS9226</name>
</gene>
<dbReference type="EMBL" id="HBIQ01028039">
    <property type="protein sequence ID" value="CAE0540783.1"/>
    <property type="molecule type" value="Transcribed_RNA"/>
</dbReference>
<evidence type="ECO:0000256" key="2">
    <source>
        <dbReference type="ARBA" id="ARBA00010856"/>
    </source>
</evidence>
<evidence type="ECO:0000256" key="5">
    <source>
        <dbReference type="ARBA" id="ARBA00023212"/>
    </source>
</evidence>
<protein>
    <recommendedName>
        <fullName evidence="7">Actin-related protein 2/3 complex subunit 3</fullName>
    </recommendedName>
</protein>
<keyword evidence="3" id="KW-0963">Cytoplasm</keyword>
<sequence>MFKNFQPKSGADRTLVYLFCFIQKCLETVAKTPNDETKAKEAVMTLANENLGSISDPRFCIRDLVQVAPGQEQKLTTYLKQLKQECAKRLIADVLFHPEKGMDRKFWLAFGKRPYLGRKFYF</sequence>
<dbReference type="GO" id="GO:0005885">
    <property type="term" value="C:Arp2/3 protein complex"/>
    <property type="evidence" value="ECO:0007669"/>
    <property type="project" value="InterPro"/>
</dbReference>
<dbReference type="GO" id="GO:0034314">
    <property type="term" value="P:Arp2/3 complex-mediated actin nucleation"/>
    <property type="evidence" value="ECO:0007669"/>
    <property type="project" value="InterPro"/>
</dbReference>
<proteinExistence type="inferred from homology"/>
<keyword evidence="4" id="KW-0009">Actin-binding</keyword>
<dbReference type="Pfam" id="PF04062">
    <property type="entry name" value="P21-Arc"/>
    <property type="match status" value="1"/>
</dbReference>
<evidence type="ECO:0000256" key="3">
    <source>
        <dbReference type="ARBA" id="ARBA00022490"/>
    </source>
</evidence>
<evidence type="ECO:0000256" key="4">
    <source>
        <dbReference type="ARBA" id="ARBA00023203"/>
    </source>
</evidence>
<dbReference type="GO" id="GO:0030833">
    <property type="term" value="P:regulation of actin filament polymerization"/>
    <property type="evidence" value="ECO:0007669"/>
    <property type="project" value="InterPro"/>
</dbReference>
<dbReference type="AlphaFoldDB" id="A0A7S3S121"/>
<dbReference type="SUPFAM" id="SSF69060">
    <property type="entry name" value="Arp2/3 complex 21 kDa subunit ARPC3"/>
    <property type="match status" value="1"/>
</dbReference>
<dbReference type="InterPro" id="IPR007204">
    <property type="entry name" value="ARPC3"/>
</dbReference>
<comment type="similarity">
    <text evidence="2">Belongs to the ARPC3 family.</text>
</comment>
<dbReference type="GO" id="GO:0003779">
    <property type="term" value="F:actin binding"/>
    <property type="evidence" value="ECO:0007669"/>
    <property type="project" value="UniProtKB-KW"/>
</dbReference>
<organism evidence="6">
    <name type="scientific">Strombidinopsis acuminata</name>
    <dbReference type="NCBI Taxonomy" id="141414"/>
    <lineage>
        <taxon>Eukaryota</taxon>
        <taxon>Sar</taxon>
        <taxon>Alveolata</taxon>
        <taxon>Ciliophora</taxon>
        <taxon>Intramacronucleata</taxon>
        <taxon>Spirotrichea</taxon>
        <taxon>Choreotrichia</taxon>
        <taxon>Choreotrichida</taxon>
        <taxon>Strombidinopsidae</taxon>
        <taxon>Strombidinopsis</taxon>
    </lineage>
</organism>
<name>A0A7S3S121_9SPIT</name>